<proteinExistence type="predicted"/>
<dbReference type="Proteomes" id="UP000887565">
    <property type="component" value="Unplaced"/>
</dbReference>
<dbReference type="AlphaFoldDB" id="A0A915ISU2"/>
<protein>
    <submittedName>
        <fullName evidence="2">Uncharacterized protein</fullName>
    </submittedName>
</protein>
<evidence type="ECO:0000313" key="1">
    <source>
        <dbReference type="Proteomes" id="UP000887565"/>
    </source>
</evidence>
<evidence type="ECO:0000313" key="2">
    <source>
        <dbReference type="WBParaSite" id="nRc.2.0.1.t16886-RA"/>
    </source>
</evidence>
<organism evidence="1 2">
    <name type="scientific">Romanomermis culicivorax</name>
    <name type="common">Nematode worm</name>
    <dbReference type="NCBI Taxonomy" id="13658"/>
    <lineage>
        <taxon>Eukaryota</taxon>
        <taxon>Metazoa</taxon>
        <taxon>Ecdysozoa</taxon>
        <taxon>Nematoda</taxon>
        <taxon>Enoplea</taxon>
        <taxon>Dorylaimia</taxon>
        <taxon>Mermithida</taxon>
        <taxon>Mermithoidea</taxon>
        <taxon>Mermithidae</taxon>
        <taxon>Romanomermis</taxon>
    </lineage>
</organism>
<keyword evidence="1" id="KW-1185">Reference proteome</keyword>
<reference evidence="2" key="1">
    <citation type="submission" date="2022-11" db="UniProtKB">
        <authorList>
            <consortium name="WormBaseParasite"/>
        </authorList>
    </citation>
    <scope>IDENTIFICATION</scope>
</reference>
<accession>A0A915ISU2</accession>
<name>A0A915ISU2_ROMCU</name>
<dbReference type="WBParaSite" id="nRc.2.0.1.t16886-RA">
    <property type="protein sequence ID" value="nRc.2.0.1.t16886-RA"/>
    <property type="gene ID" value="nRc.2.0.1.g16886"/>
</dbReference>
<sequence>MLPQIVNFTSSKKSNLEDAWCQVTKFRKNDNLWGKILNSRKVLGMILIAKKNLESRPKKCGLVEIGRSKSRNFSAFHADHNVIVYVPGKASKASAAPPTTITTALPFVL</sequence>